<dbReference type="Proteomes" id="UP001171687">
    <property type="component" value="Unassembled WGS sequence"/>
</dbReference>
<keyword evidence="14" id="KW-1003">Cell membrane</keyword>
<dbReference type="RefSeq" id="WP_301099941.1">
    <property type="nucleotide sequence ID" value="NZ_JAUHQC010000002.1"/>
</dbReference>
<feature type="compositionally biased region" description="Basic and acidic residues" evidence="16">
    <location>
        <begin position="644"/>
        <end position="682"/>
    </location>
</feature>
<evidence type="ECO:0000256" key="16">
    <source>
        <dbReference type="SAM" id="MobiDB-lite"/>
    </source>
</evidence>
<dbReference type="GO" id="GO:0006508">
    <property type="term" value="P:proteolysis"/>
    <property type="evidence" value="ECO:0007669"/>
    <property type="project" value="UniProtKB-KW"/>
</dbReference>
<dbReference type="InterPro" id="IPR037219">
    <property type="entry name" value="Peptidase_M41-like"/>
</dbReference>
<keyword evidence="9 14" id="KW-0067">ATP-binding</keyword>
<dbReference type="GO" id="GO:0008270">
    <property type="term" value="F:zinc ion binding"/>
    <property type="evidence" value="ECO:0007669"/>
    <property type="project" value="UniProtKB-UniRule"/>
</dbReference>
<evidence type="ECO:0000313" key="19">
    <source>
        <dbReference type="Proteomes" id="UP001171687"/>
    </source>
</evidence>
<evidence type="ECO:0000256" key="4">
    <source>
        <dbReference type="ARBA" id="ARBA00022692"/>
    </source>
</evidence>
<protein>
    <recommendedName>
        <fullName evidence="14">ATP-dependent zinc metalloprotease FtsH</fullName>
        <ecNumber evidence="14">3.4.24.-</ecNumber>
    </recommendedName>
</protein>
<comment type="cofactor">
    <cofactor evidence="14">
        <name>Zn(2+)</name>
        <dbReference type="ChEBI" id="CHEBI:29105"/>
    </cofactor>
    <text evidence="14">Binds 1 zinc ion per subunit.</text>
</comment>
<dbReference type="PANTHER" id="PTHR23076">
    <property type="entry name" value="METALLOPROTEASE M41 FTSH"/>
    <property type="match status" value="1"/>
</dbReference>
<dbReference type="FunFam" id="1.10.8.60:FF:000001">
    <property type="entry name" value="ATP-dependent zinc metalloprotease FtsH"/>
    <property type="match status" value="1"/>
</dbReference>
<dbReference type="Pfam" id="PF00004">
    <property type="entry name" value="AAA"/>
    <property type="match status" value="1"/>
</dbReference>
<dbReference type="GO" id="GO:0016887">
    <property type="term" value="F:ATP hydrolysis activity"/>
    <property type="evidence" value="ECO:0007669"/>
    <property type="project" value="UniProtKB-UniRule"/>
</dbReference>
<keyword evidence="4 14" id="KW-0812">Transmembrane</keyword>
<evidence type="ECO:0000256" key="13">
    <source>
        <dbReference type="ARBA" id="ARBA00061570"/>
    </source>
</evidence>
<dbReference type="EC" id="3.4.24.-" evidence="14"/>
<evidence type="ECO:0000256" key="15">
    <source>
        <dbReference type="RuleBase" id="RU003651"/>
    </source>
</evidence>
<dbReference type="GO" id="GO:0004176">
    <property type="term" value="F:ATP-dependent peptidase activity"/>
    <property type="evidence" value="ECO:0007669"/>
    <property type="project" value="InterPro"/>
</dbReference>
<organism evidence="18 19">
    <name type="scientific">Staphylococcus auricularis</name>
    <dbReference type="NCBI Taxonomy" id="29379"/>
    <lineage>
        <taxon>Bacteria</taxon>
        <taxon>Bacillati</taxon>
        <taxon>Bacillota</taxon>
        <taxon>Bacilli</taxon>
        <taxon>Bacillales</taxon>
        <taxon>Staphylococcaceae</taxon>
        <taxon>Staphylococcus</taxon>
    </lineage>
</organism>
<keyword evidence="6 14" id="KW-0547">Nucleotide-binding</keyword>
<evidence type="ECO:0000256" key="8">
    <source>
        <dbReference type="ARBA" id="ARBA00022833"/>
    </source>
</evidence>
<evidence type="ECO:0000256" key="9">
    <source>
        <dbReference type="ARBA" id="ARBA00022840"/>
    </source>
</evidence>
<comment type="subcellular location">
    <subcellularLocation>
        <location evidence="14">Cell membrane</location>
        <topology evidence="14">Multi-pass membrane protein</topology>
        <orientation evidence="14">Cytoplasmic side</orientation>
    </subcellularLocation>
    <subcellularLocation>
        <location evidence="1">Membrane</location>
    </subcellularLocation>
</comment>
<feature type="binding site" evidence="14">
    <location>
        <position position="431"/>
    </location>
    <ligand>
        <name>Zn(2+)</name>
        <dbReference type="ChEBI" id="CHEBI:29105"/>
        <note>catalytic</note>
    </ligand>
</feature>
<name>A0AAW7MAQ0_9STAP</name>
<evidence type="ECO:0000313" key="18">
    <source>
        <dbReference type="EMBL" id="MDN4532087.1"/>
    </source>
</evidence>
<comment type="similarity">
    <text evidence="13 14">In the central section; belongs to the AAA ATPase family.</text>
</comment>
<comment type="subunit">
    <text evidence="14">Homohexamer.</text>
</comment>
<evidence type="ECO:0000259" key="17">
    <source>
        <dbReference type="SMART" id="SM00382"/>
    </source>
</evidence>
<dbReference type="FunFam" id="1.20.58.760:FF:000001">
    <property type="entry name" value="ATP-dependent zinc metalloprotease FtsH"/>
    <property type="match status" value="1"/>
</dbReference>
<dbReference type="CDD" id="cd19501">
    <property type="entry name" value="RecA-like_FtsH"/>
    <property type="match status" value="1"/>
</dbReference>
<dbReference type="InterPro" id="IPR005936">
    <property type="entry name" value="FtsH"/>
</dbReference>
<dbReference type="InterPro" id="IPR003593">
    <property type="entry name" value="AAA+_ATPase"/>
</dbReference>
<dbReference type="Gene3D" id="1.20.58.760">
    <property type="entry name" value="Peptidase M41"/>
    <property type="match status" value="1"/>
</dbReference>
<keyword evidence="7 14" id="KW-0378">Hydrolase</keyword>
<keyword evidence="11 14" id="KW-0482">Metalloprotease</keyword>
<reference evidence="18" key="1">
    <citation type="submission" date="2023-07" db="EMBL/GenBank/DDBJ databases">
        <title>Evaluation of the beneficial properties of pineapple isolates.</title>
        <authorList>
            <person name="Adefiranye O."/>
        </authorList>
    </citation>
    <scope>NUCLEOTIDE SEQUENCE</scope>
    <source>
        <strain evidence="18">PAPLE_T1</strain>
    </source>
</reference>
<evidence type="ECO:0000256" key="3">
    <source>
        <dbReference type="ARBA" id="ARBA00022670"/>
    </source>
</evidence>
<gene>
    <name evidence="14 18" type="primary">ftsH</name>
    <name evidence="18" type="ORF">QYH67_00460</name>
</gene>
<keyword evidence="10 14" id="KW-1133">Transmembrane helix</keyword>
<keyword evidence="8 14" id="KW-0862">Zinc</keyword>
<evidence type="ECO:0000256" key="5">
    <source>
        <dbReference type="ARBA" id="ARBA00022723"/>
    </source>
</evidence>
<dbReference type="SUPFAM" id="SSF52540">
    <property type="entry name" value="P-loop containing nucleoside triphosphate hydrolases"/>
    <property type="match status" value="1"/>
</dbReference>
<dbReference type="GO" id="GO:0005524">
    <property type="term" value="F:ATP binding"/>
    <property type="evidence" value="ECO:0007669"/>
    <property type="project" value="UniProtKB-UniRule"/>
</dbReference>
<dbReference type="AlphaFoldDB" id="A0AAW7MAQ0"/>
<dbReference type="FunFam" id="3.40.50.300:FF:000001">
    <property type="entry name" value="ATP-dependent zinc metalloprotease FtsH"/>
    <property type="match status" value="1"/>
</dbReference>
<dbReference type="InterPro" id="IPR003959">
    <property type="entry name" value="ATPase_AAA_core"/>
</dbReference>
<dbReference type="Gene3D" id="3.40.50.300">
    <property type="entry name" value="P-loop containing nucleotide triphosphate hydrolases"/>
    <property type="match status" value="1"/>
</dbReference>
<feature type="domain" description="AAA+ ATPase" evidence="17">
    <location>
        <begin position="197"/>
        <end position="336"/>
    </location>
</feature>
<feature type="binding site" evidence="14">
    <location>
        <position position="427"/>
    </location>
    <ligand>
        <name>Zn(2+)</name>
        <dbReference type="ChEBI" id="CHEBI:29105"/>
        <note>catalytic</note>
    </ligand>
</feature>
<evidence type="ECO:0000256" key="11">
    <source>
        <dbReference type="ARBA" id="ARBA00023049"/>
    </source>
</evidence>
<dbReference type="Pfam" id="PF06480">
    <property type="entry name" value="FtsH_ext"/>
    <property type="match status" value="1"/>
</dbReference>
<comment type="caution">
    <text evidence="18">The sequence shown here is derived from an EMBL/GenBank/DDBJ whole genome shotgun (WGS) entry which is preliminary data.</text>
</comment>
<dbReference type="GO" id="GO:0005886">
    <property type="term" value="C:plasma membrane"/>
    <property type="evidence" value="ECO:0007669"/>
    <property type="project" value="UniProtKB-SubCell"/>
</dbReference>
<keyword evidence="5 14" id="KW-0479">Metal-binding</keyword>
<dbReference type="NCBIfam" id="TIGR01241">
    <property type="entry name" value="FtsH_fam"/>
    <property type="match status" value="1"/>
</dbReference>
<keyword evidence="3 14" id="KW-0645">Protease</keyword>
<comment type="similarity">
    <text evidence="2 14">In the C-terminal section; belongs to the peptidase M41 family.</text>
</comment>
<feature type="compositionally biased region" description="Polar residues" evidence="16">
    <location>
        <begin position="694"/>
        <end position="716"/>
    </location>
</feature>
<dbReference type="Pfam" id="PF01434">
    <property type="entry name" value="Peptidase_M41"/>
    <property type="match status" value="1"/>
</dbReference>
<dbReference type="HAMAP" id="MF_01458">
    <property type="entry name" value="FtsH"/>
    <property type="match status" value="1"/>
</dbReference>
<evidence type="ECO:0000256" key="10">
    <source>
        <dbReference type="ARBA" id="ARBA00022989"/>
    </source>
</evidence>
<feature type="transmembrane region" description="Helical" evidence="14">
    <location>
        <begin position="7"/>
        <end position="25"/>
    </location>
</feature>
<dbReference type="PROSITE" id="PS00674">
    <property type="entry name" value="AAA"/>
    <property type="match status" value="1"/>
</dbReference>
<keyword evidence="12 14" id="KW-0472">Membrane</keyword>
<feature type="binding site" evidence="14">
    <location>
        <position position="503"/>
    </location>
    <ligand>
        <name>Zn(2+)</name>
        <dbReference type="ChEBI" id="CHEBI:29105"/>
        <note>catalytic</note>
    </ligand>
</feature>
<dbReference type="SMART" id="SM00382">
    <property type="entry name" value="AAA"/>
    <property type="match status" value="1"/>
</dbReference>
<feature type="transmembrane region" description="Helical" evidence="14">
    <location>
        <begin position="110"/>
        <end position="133"/>
    </location>
</feature>
<feature type="active site" evidence="14">
    <location>
        <position position="428"/>
    </location>
</feature>
<dbReference type="InterPro" id="IPR003960">
    <property type="entry name" value="ATPase_AAA_CS"/>
</dbReference>
<evidence type="ECO:0000256" key="6">
    <source>
        <dbReference type="ARBA" id="ARBA00022741"/>
    </source>
</evidence>
<dbReference type="PANTHER" id="PTHR23076:SF113">
    <property type="entry name" value="ATP-DEPENDENT ZINC METALLOPROTEASE FTSH 1, CHLOROPLASTIC-RELATED"/>
    <property type="match status" value="1"/>
</dbReference>
<dbReference type="Pfam" id="PF17862">
    <property type="entry name" value="AAA_lid_3"/>
    <property type="match status" value="1"/>
</dbReference>
<evidence type="ECO:0000256" key="12">
    <source>
        <dbReference type="ARBA" id="ARBA00023136"/>
    </source>
</evidence>
<sequence>MQKAFRNVLVIAFIGIIIFGLFSWLNGNGNMPKQLTYNQFVKQLDKGELKSLEIQPEQNVYLVSGKNKDDKEYSSTILFNNSKELENITDKAKSQDDLKFTVKEEEKQSVFVSILTTLIPVLIIALLFIFFLSQAQGGGGGGRMMNFGKSKAKMYDNQKKRVRFSDVAGADEEKQELIEIVDFLKDNKSFKKMGSRIPKGVLLVGPPGTGKTLLARAVAGEAGAPFFSISGSDFVEMFVGVGASRVRDLLENAKKNAPCIIFIDEIDAVGRQRGAGVGGGHDEREQTLNQLLVEMDGFGENEGIIMIAATNRPDILDPALLRPGRFDRQIQVGRPDVKGREAILHVHAKDKPLDETVDLKAISQRTPGFSGADLENLLNESSLIAVREGKSKIDMRDIEEATDRVIAGPAKKSRTIFEKERNIVAHHEAGHTIIGMVLDEAEVVHKVTIVPRGQAGGYAMMLPKQDRFLMTEKELLDKICGLLGGRVSEDINFNEVSTGASNDFERSTEIARSMVTEYGMSKKLGPLQFSNNNSNQVFLGKNMQGEPEYSGQIAYEIDKEVQRIVKEQYERCKQILLQYKDQLELIAQALLKEETLVAEQIHSLFYEGKLPEVDYDSAKVVEDEDSEFEDGKYGKSYEDIRKEQLSIGKKQEQEDRKAEQDIEDEKSRQDSDDASEDHSQDKDSDDSDQDTTAHEQSPNIDQPGDSSNSYGPNDKN</sequence>
<dbReference type="InterPro" id="IPR011546">
    <property type="entry name" value="Pept_M41_FtsH_extracell"/>
</dbReference>
<dbReference type="SUPFAM" id="SSF140990">
    <property type="entry name" value="FtsH protease domain-like"/>
    <property type="match status" value="1"/>
</dbReference>
<feature type="region of interest" description="Disordered" evidence="16">
    <location>
        <begin position="644"/>
        <end position="716"/>
    </location>
</feature>
<evidence type="ECO:0000256" key="2">
    <source>
        <dbReference type="ARBA" id="ARBA00010044"/>
    </source>
</evidence>
<evidence type="ECO:0000256" key="14">
    <source>
        <dbReference type="HAMAP-Rule" id="MF_01458"/>
    </source>
</evidence>
<feature type="binding site" evidence="14">
    <location>
        <begin position="205"/>
        <end position="212"/>
    </location>
    <ligand>
        <name>ATP</name>
        <dbReference type="ChEBI" id="CHEBI:30616"/>
    </ligand>
</feature>
<dbReference type="GO" id="GO:0004222">
    <property type="term" value="F:metalloendopeptidase activity"/>
    <property type="evidence" value="ECO:0007669"/>
    <property type="project" value="InterPro"/>
</dbReference>
<evidence type="ECO:0000256" key="1">
    <source>
        <dbReference type="ARBA" id="ARBA00004370"/>
    </source>
</evidence>
<comment type="function">
    <text evidence="14">Acts as a processive, ATP-dependent zinc metallopeptidase for both cytoplasmic and membrane proteins. Plays a role in the quality control of integral membrane proteins.</text>
</comment>
<comment type="similarity">
    <text evidence="15">Belongs to the AAA ATPase family.</text>
</comment>
<dbReference type="InterPro" id="IPR041569">
    <property type="entry name" value="AAA_lid_3"/>
</dbReference>
<accession>A0AAW7MAQ0</accession>
<evidence type="ECO:0000256" key="7">
    <source>
        <dbReference type="ARBA" id="ARBA00022801"/>
    </source>
</evidence>
<dbReference type="GO" id="GO:0030163">
    <property type="term" value="P:protein catabolic process"/>
    <property type="evidence" value="ECO:0007669"/>
    <property type="project" value="UniProtKB-UniRule"/>
</dbReference>
<proteinExistence type="inferred from homology"/>
<dbReference type="EMBL" id="JAUHQC010000002">
    <property type="protein sequence ID" value="MDN4532087.1"/>
    <property type="molecule type" value="Genomic_DNA"/>
</dbReference>
<dbReference type="InterPro" id="IPR000642">
    <property type="entry name" value="Peptidase_M41"/>
</dbReference>
<dbReference type="Gene3D" id="1.10.8.60">
    <property type="match status" value="1"/>
</dbReference>
<dbReference type="InterPro" id="IPR027417">
    <property type="entry name" value="P-loop_NTPase"/>
</dbReference>